<dbReference type="OrthoDB" id="9804088at2"/>
<reference evidence="16 17" key="2">
    <citation type="journal article" date="2019" name="BMC Genomics">
        <title>The Anaplasma ovis genome reveals a high proportion of pseudogenes.</title>
        <authorList>
            <person name="Liu Z."/>
            <person name="Peasley A.M."/>
            <person name="Yang J."/>
            <person name="Li Y."/>
            <person name="Guan G."/>
            <person name="Luo J."/>
            <person name="Yin H."/>
            <person name="Brayton K.A."/>
        </authorList>
    </citation>
    <scope>NUCLEOTIDE SEQUENCE [LARGE SCALE GENOMIC DNA]</scope>
    <source>
        <strain evidence="16 17">Haibei</strain>
    </source>
</reference>
<proteinExistence type="inferred from homology"/>
<evidence type="ECO:0000313" key="16">
    <source>
        <dbReference type="EMBL" id="ASI48286.1"/>
    </source>
</evidence>
<dbReference type="Gene3D" id="6.10.240.10">
    <property type="match status" value="1"/>
</dbReference>
<gene>
    <name evidence="16" type="ORF">AOV_04635</name>
</gene>
<dbReference type="EC" id="1.1.1.86" evidence="12"/>
<keyword evidence="9 13" id="KW-0560">Oxidoreductase</keyword>
<evidence type="ECO:0000259" key="15">
    <source>
        <dbReference type="PROSITE" id="PS51851"/>
    </source>
</evidence>
<sequence length="323" mass="34625">MRIYSHNDCGYLIGKKFCIVGYGSQGVAQAMNLRDSGVEDITIVLYAGSKSVDAAIGDGFEVDTSGASVQSADVIVMLAPDELHREICAKTLSAYFRPGQAIIFAHGLSVLYGLVELPEFVDVCMVSPKSVGTEVRNQYLAGNGVVCFTAVMHNRSGNAQIVSDSYASAIALGELIISTTFKEEVEANLFSEQVVLCGGVPSLIKCAFEVMVEAGISPELAYLGCVYEVKLIADLMHRKGIHGCLSNVSSVAGYGASIVGERIVDSRVKQSMRKALDEVRSGEFFGKLSGEPDLQQTLGAYFEKLKNHPIETVGTELRNLMGV</sequence>
<dbReference type="UniPathway" id="UPA00049">
    <property type="reaction ID" value="UER00060"/>
</dbReference>
<dbReference type="PROSITE" id="PS51850">
    <property type="entry name" value="KARI_N"/>
    <property type="match status" value="1"/>
</dbReference>
<dbReference type="PANTHER" id="PTHR21371:SF1">
    <property type="entry name" value="KETOL-ACID REDUCTOISOMERASE, MITOCHONDRIAL"/>
    <property type="match status" value="1"/>
</dbReference>
<comment type="pathway">
    <text evidence="4">Amino-acid biosynthesis; L-isoleucine biosynthesis; L-isoleucine from 2-oxobutanoate: step 2/4.</text>
</comment>
<dbReference type="GO" id="GO:0016853">
    <property type="term" value="F:isomerase activity"/>
    <property type="evidence" value="ECO:0007669"/>
    <property type="project" value="UniProtKB-KW"/>
</dbReference>
<comment type="pathway">
    <text evidence="3">Amino-acid biosynthesis; L-valine biosynthesis; L-valine from pyruvate: step 2/4.</text>
</comment>
<keyword evidence="16" id="KW-0413">Isomerase</keyword>
<evidence type="ECO:0000256" key="4">
    <source>
        <dbReference type="ARBA" id="ARBA00004885"/>
    </source>
</evidence>
<feature type="domain" description="KARI C-terminal knotted" evidence="15">
    <location>
        <begin position="180"/>
        <end position="323"/>
    </location>
</feature>
<comment type="caution">
    <text evidence="13">Lacks conserved residue(s) required for the propagation of feature annotation.</text>
</comment>
<organism evidence="16 17">
    <name type="scientific">Anaplasma ovis str. Haibei</name>
    <dbReference type="NCBI Taxonomy" id="1248439"/>
    <lineage>
        <taxon>Bacteria</taxon>
        <taxon>Pseudomonadati</taxon>
        <taxon>Pseudomonadota</taxon>
        <taxon>Alphaproteobacteria</taxon>
        <taxon>Rickettsiales</taxon>
        <taxon>Anaplasmataceae</taxon>
        <taxon>Anaplasma</taxon>
    </lineage>
</organism>
<accession>A0A2Z2LF83</accession>
<dbReference type="InterPro" id="IPR014359">
    <property type="entry name" value="KARI_prok"/>
</dbReference>
<dbReference type="PROSITE" id="PS51851">
    <property type="entry name" value="KARI_C"/>
    <property type="match status" value="1"/>
</dbReference>
<dbReference type="Pfam" id="PF01450">
    <property type="entry name" value="KARI_C"/>
    <property type="match status" value="1"/>
</dbReference>
<evidence type="ECO:0000313" key="17">
    <source>
        <dbReference type="Proteomes" id="UP000259762"/>
    </source>
</evidence>
<evidence type="ECO:0000256" key="11">
    <source>
        <dbReference type="ARBA" id="ARBA00049021"/>
    </source>
</evidence>
<evidence type="ECO:0000256" key="6">
    <source>
        <dbReference type="ARBA" id="ARBA00022605"/>
    </source>
</evidence>
<comment type="cofactor">
    <cofactor evidence="1">
        <name>Mg(2+)</name>
        <dbReference type="ChEBI" id="CHEBI:18420"/>
    </cofactor>
</comment>
<dbReference type="InterPro" id="IPR008927">
    <property type="entry name" value="6-PGluconate_DH-like_C_sf"/>
</dbReference>
<dbReference type="UniPathway" id="UPA00047">
    <property type="reaction ID" value="UER00056"/>
</dbReference>
<dbReference type="PIRSF" id="PIRSF000116">
    <property type="entry name" value="IlvC_gammaproteo"/>
    <property type="match status" value="1"/>
</dbReference>
<dbReference type="SUPFAM" id="SSF48179">
    <property type="entry name" value="6-phosphogluconate dehydrogenase C-terminal domain-like"/>
    <property type="match status" value="1"/>
</dbReference>
<evidence type="ECO:0000256" key="13">
    <source>
        <dbReference type="PROSITE-ProRule" id="PRU01198"/>
    </source>
</evidence>
<dbReference type="KEGG" id="aoh:AOV_04635"/>
<dbReference type="NCBIfam" id="NF004017">
    <property type="entry name" value="PRK05479.1"/>
    <property type="match status" value="1"/>
</dbReference>
<evidence type="ECO:0000256" key="10">
    <source>
        <dbReference type="ARBA" id="ARBA00023304"/>
    </source>
</evidence>
<keyword evidence="7" id="KW-0479">Metal-binding</keyword>
<comment type="function">
    <text evidence="2">Involved in the biosynthesis of branched-chain amino acids (BCAA). Catalyzes an alkyl-migration followed by a ketol-acid reduction of (S)-2-acetolactate (S2AL) to yield (R)-2,3-dihydroxy-isovalerate. In the isomerase reaction, S2AL is rearranged via a Mg-dependent methyl migration to produce 3-hydroxy-3-methyl-2-ketobutyrate (HMKB). In the reductase reaction, this 2-ketoacid undergoes a metal-dependent reduction by NADPH to yield (R)-2,3-dihydroxy-isovalerate.</text>
</comment>
<dbReference type="PANTHER" id="PTHR21371">
    <property type="entry name" value="KETOL-ACID REDUCTOISOMERASE, MITOCHONDRIAL"/>
    <property type="match status" value="1"/>
</dbReference>
<keyword evidence="17" id="KW-1185">Reference proteome</keyword>
<evidence type="ECO:0000256" key="12">
    <source>
        <dbReference type="NCBIfam" id="TIGR00465"/>
    </source>
</evidence>
<evidence type="ECO:0000256" key="5">
    <source>
        <dbReference type="ARBA" id="ARBA00010318"/>
    </source>
</evidence>
<evidence type="ECO:0000256" key="9">
    <source>
        <dbReference type="ARBA" id="ARBA00023002"/>
    </source>
</evidence>
<name>A0A2Z2LF83_9RICK</name>
<dbReference type="Gene3D" id="3.40.50.720">
    <property type="entry name" value="NAD(P)-binding Rossmann-like Domain"/>
    <property type="match status" value="1"/>
</dbReference>
<dbReference type="GO" id="GO:0050661">
    <property type="term" value="F:NADP binding"/>
    <property type="evidence" value="ECO:0007669"/>
    <property type="project" value="InterPro"/>
</dbReference>
<dbReference type="Pfam" id="PF07991">
    <property type="entry name" value="KARI_N"/>
    <property type="match status" value="1"/>
</dbReference>
<dbReference type="AlphaFoldDB" id="A0A2Z2LF83"/>
<dbReference type="SUPFAM" id="SSF51735">
    <property type="entry name" value="NAD(P)-binding Rossmann-fold domains"/>
    <property type="match status" value="1"/>
</dbReference>
<keyword evidence="10 13" id="KW-0100">Branched-chain amino acid biosynthesis</keyword>
<dbReference type="GO" id="GO:0009097">
    <property type="term" value="P:isoleucine biosynthetic process"/>
    <property type="evidence" value="ECO:0007669"/>
    <property type="project" value="UniProtKB-UniRule"/>
</dbReference>
<dbReference type="GO" id="GO:0004455">
    <property type="term" value="F:ketol-acid reductoisomerase activity"/>
    <property type="evidence" value="ECO:0007669"/>
    <property type="project" value="UniProtKB-UniRule"/>
</dbReference>
<evidence type="ECO:0000256" key="1">
    <source>
        <dbReference type="ARBA" id="ARBA00001946"/>
    </source>
</evidence>
<dbReference type="NCBIfam" id="TIGR00465">
    <property type="entry name" value="ilvC"/>
    <property type="match status" value="1"/>
</dbReference>
<dbReference type="InterPro" id="IPR036291">
    <property type="entry name" value="NAD(P)-bd_dom_sf"/>
</dbReference>
<dbReference type="GO" id="GO:0046872">
    <property type="term" value="F:metal ion binding"/>
    <property type="evidence" value="ECO:0007669"/>
    <property type="project" value="UniProtKB-KW"/>
</dbReference>
<evidence type="ECO:0000259" key="14">
    <source>
        <dbReference type="PROSITE" id="PS51850"/>
    </source>
</evidence>
<keyword evidence="6 13" id="KW-0028">Amino-acid biosynthesis</keyword>
<evidence type="ECO:0000256" key="2">
    <source>
        <dbReference type="ARBA" id="ARBA00002172"/>
    </source>
</evidence>
<evidence type="ECO:0000256" key="3">
    <source>
        <dbReference type="ARBA" id="ARBA00004864"/>
    </source>
</evidence>
<evidence type="ECO:0000256" key="7">
    <source>
        <dbReference type="ARBA" id="ARBA00022723"/>
    </source>
</evidence>
<keyword evidence="8" id="KW-0460">Magnesium</keyword>
<feature type="domain" description="KARI N-terminal Rossmann" evidence="14">
    <location>
        <begin position="1"/>
        <end position="180"/>
    </location>
</feature>
<dbReference type="InterPro" id="IPR013023">
    <property type="entry name" value="KARI"/>
</dbReference>
<comment type="catalytic activity">
    <reaction evidence="11">
        <text>(2R)-2,3-dihydroxy-3-methylbutanoate + NADP(+) = (2S)-2-acetolactate + NADPH + H(+)</text>
        <dbReference type="Rhea" id="RHEA:22068"/>
        <dbReference type="ChEBI" id="CHEBI:15378"/>
        <dbReference type="ChEBI" id="CHEBI:49072"/>
        <dbReference type="ChEBI" id="CHEBI:57783"/>
        <dbReference type="ChEBI" id="CHEBI:58349"/>
        <dbReference type="ChEBI" id="CHEBI:58476"/>
        <dbReference type="EC" id="1.1.1.86"/>
    </reaction>
</comment>
<dbReference type="InterPro" id="IPR000506">
    <property type="entry name" value="KARI_C"/>
</dbReference>
<dbReference type="EMBL" id="CP015994">
    <property type="protein sequence ID" value="ASI48286.1"/>
    <property type="molecule type" value="Genomic_DNA"/>
</dbReference>
<comment type="similarity">
    <text evidence="5 13">Belongs to the ketol-acid reductoisomerase family.</text>
</comment>
<protein>
    <recommendedName>
        <fullName evidence="12">Ketol-acid reductoisomerase</fullName>
        <ecNumber evidence="12">1.1.1.86</ecNumber>
    </recommendedName>
</protein>
<dbReference type="InterPro" id="IPR013116">
    <property type="entry name" value="KARI_N"/>
</dbReference>
<evidence type="ECO:0000256" key="8">
    <source>
        <dbReference type="ARBA" id="ARBA00022842"/>
    </source>
</evidence>
<dbReference type="GO" id="GO:0009099">
    <property type="term" value="P:L-valine biosynthetic process"/>
    <property type="evidence" value="ECO:0007669"/>
    <property type="project" value="UniProtKB-UniRule"/>
</dbReference>
<reference evidence="17" key="1">
    <citation type="submission" date="2018-06" db="EMBL/GenBank/DDBJ databases">
        <title>The Anaplasma ovis genome reveals a high proportion of pseudogenes.</title>
        <authorList>
            <person name="Liu Z."/>
            <person name="Peasley A.M."/>
            <person name="Yang J."/>
            <person name="Li Y."/>
            <person name="Guan G."/>
            <person name="Luo J."/>
            <person name="Yin H."/>
            <person name="Brayton K.A."/>
        </authorList>
    </citation>
    <scope>NUCLEOTIDE SEQUENCE [LARGE SCALE GENOMIC DNA]</scope>
    <source>
        <strain evidence="17">Haibei</strain>
    </source>
</reference>
<dbReference type="Proteomes" id="UP000259762">
    <property type="component" value="Chromosome"/>
</dbReference>